<accession>A0A5N6NMK4</accession>
<dbReference type="InterPro" id="IPR012337">
    <property type="entry name" value="RNaseH-like_sf"/>
</dbReference>
<proteinExistence type="predicted"/>
<dbReference type="Gene3D" id="3.30.420.10">
    <property type="entry name" value="Ribonuclease H-like superfamily/Ribonuclease H"/>
    <property type="match status" value="1"/>
</dbReference>
<evidence type="ECO:0000313" key="2">
    <source>
        <dbReference type="EMBL" id="KAD4889465.1"/>
    </source>
</evidence>
<sequence>MVERRHRHVVETGLTLLAQSNVPHRFWHFAFETAVYLINRMPSRTNSHTSPFEHLFKRKPDLSFLRVFGCQCYPHLRSYNTHKMDFRSTSCIFLGYSTAHHGYRCFDPITDRIYIARHVRFNELSFPFASTPLKIPVPSPESPYISSYPNPSMPFSDPMALSTCEAEFMAAATAACQMLWLRVVSLESRRQQPLAAVVAVVAEAVGQRLKVERSIPGQLQQQIPLAVPISREEVVGKRLCEILLLPSNLSCTEVVWFSDSQQQEKKVMVSSSYGRRYVQVVAEKNFGF</sequence>
<keyword evidence="3" id="KW-1185">Reference proteome</keyword>
<gene>
    <name evidence="2" type="ORF">E3N88_21538</name>
</gene>
<dbReference type="InterPro" id="IPR057670">
    <property type="entry name" value="SH3_retrovirus"/>
</dbReference>
<dbReference type="AlphaFoldDB" id="A0A5N6NMK4"/>
<protein>
    <recommendedName>
        <fullName evidence="1">Retroviral polymerase SH3-like domain-containing protein</fullName>
    </recommendedName>
</protein>
<dbReference type="InterPro" id="IPR036397">
    <property type="entry name" value="RNaseH_sf"/>
</dbReference>
<organism evidence="2 3">
    <name type="scientific">Mikania micrantha</name>
    <name type="common">bitter vine</name>
    <dbReference type="NCBI Taxonomy" id="192012"/>
    <lineage>
        <taxon>Eukaryota</taxon>
        <taxon>Viridiplantae</taxon>
        <taxon>Streptophyta</taxon>
        <taxon>Embryophyta</taxon>
        <taxon>Tracheophyta</taxon>
        <taxon>Spermatophyta</taxon>
        <taxon>Magnoliopsida</taxon>
        <taxon>eudicotyledons</taxon>
        <taxon>Gunneridae</taxon>
        <taxon>Pentapetalae</taxon>
        <taxon>asterids</taxon>
        <taxon>campanulids</taxon>
        <taxon>Asterales</taxon>
        <taxon>Asteraceae</taxon>
        <taxon>Asteroideae</taxon>
        <taxon>Heliantheae alliance</taxon>
        <taxon>Eupatorieae</taxon>
        <taxon>Mikania</taxon>
    </lineage>
</organism>
<dbReference type="EMBL" id="SZYD01000011">
    <property type="protein sequence ID" value="KAD4889465.1"/>
    <property type="molecule type" value="Genomic_DNA"/>
</dbReference>
<dbReference type="InterPro" id="IPR039537">
    <property type="entry name" value="Retrotran_Ty1/copia-like"/>
</dbReference>
<dbReference type="SUPFAM" id="SSF53098">
    <property type="entry name" value="Ribonuclease H-like"/>
    <property type="match status" value="1"/>
</dbReference>
<dbReference type="PANTHER" id="PTHR42648">
    <property type="entry name" value="TRANSPOSASE, PUTATIVE-RELATED"/>
    <property type="match status" value="1"/>
</dbReference>
<evidence type="ECO:0000313" key="3">
    <source>
        <dbReference type="Proteomes" id="UP000326396"/>
    </source>
</evidence>
<dbReference type="PANTHER" id="PTHR42648:SF26">
    <property type="entry name" value="INTEGRASE CATALYTIC DOMAIN-CONTAINING PROTEIN"/>
    <property type="match status" value="1"/>
</dbReference>
<dbReference type="Proteomes" id="UP000326396">
    <property type="component" value="Linkage Group LG19"/>
</dbReference>
<dbReference type="Pfam" id="PF25597">
    <property type="entry name" value="SH3_retrovirus"/>
    <property type="match status" value="1"/>
</dbReference>
<dbReference type="GO" id="GO:0003676">
    <property type="term" value="F:nucleic acid binding"/>
    <property type="evidence" value="ECO:0007669"/>
    <property type="project" value="InterPro"/>
</dbReference>
<feature type="domain" description="Retroviral polymerase SH3-like" evidence="1">
    <location>
        <begin position="70"/>
        <end position="131"/>
    </location>
</feature>
<reference evidence="2 3" key="1">
    <citation type="submission" date="2019-05" db="EMBL/GenBank/DDBJ databases">
        <title>Mikania micrantha, genome provides insights into the molecular mechanism of rapid growth.</title>
        <authorList>
            <person name="Liu B."/>
        </authorList>
    </citation>
    <scope>NUCLEOTIDE SEQUENCE [LARGE SCALE GENOMIC DNA]</scope>
    <source>
        <strain evidence="2">NLD-2019</strain>
        <tissue evidence="2">Leaf</tissue>
    </source>
</reference>
<name>A0A5N6NMK4_9ASTR</name>
<dbReference type="OrthoDB" id="1938465at2759"/>
<evidence type="ECO:0000259" key="1">
    <source>
        <dbReference type="Pfam" id="PF25597"/>
    </source>
</evidence>
<comment type="caution">
    <text evidence="2">The sequence shown here is derived from an EMBL/GenBank/DDBJ whole genome shotgun (WGS) entry which is preliminary data.</text>
</comment>